<evidence type="ECO:0000256" key="1">
    <source>
        <dbReference type="ARBA" id="ARBA00010164"/>
    </source>
</evidence>
<dbReference type="RefSeq" id="WP_074933539.1">
    <property type="nucleotide sequence ID" value="NZ_FORI01000013.1"/>
</dbReference>
<comment type="similarity">
    <text evidence="1">Belongs to the HipA Ser/Thr kinase family.</text>
</comment>
<dbReference type="EMBL" id="FORI01000013">
    <property type="protein sequence ID" value="SFJ05610.1"/>
    <property type="molecule type" value="Genomic_DNA"/>
</dbReference>
<protein>
    <submittedName>
        <fullName evidence="6">Serine/threonine-protein kinase HipA</fullName>
    </submittedName>
</protein>
<gene>
    <name evidence="6" type="ORF">SAMN04487775_1136</name>
</gene>
<dbReference type="OrthoDB" id="9805913at2"/>
<sequence>MINTALVKLWGTTIGAVSLDDSQRTADFEYDLSFVSSGIEVSPIVMPLKRGVYTFPSLPYESFHGLPGLLSDSLPDKFGNELINVWLAKQGRLPESFNAVERLCYTGTRGMGALEYEPAVSSLVEESSQIQVSELVELASTVLSNRKNLKVVLEECDKKQLAESLKHIISIGTSAGGARAKAVIAWNPKTNEVRSGQIKTNSDFEYWLIKFSGVSGNKDKEDEDLSDFGMIEYAYYLMAKDCGINMMPCRLLDDGKNRHFMTKRFDRTSEGKKLHMQSLAAMGHFDFNAAGSTSYEQCFTILNTLGLGHYEKLDMFRRMVFNVAACNCDDHVKNISFLMDRSGKWSLAPAYDVSFAYNPDGAWTSSHQMTINGKRKKIEFSDFENCAKIAGLKNAEVKDAVADVCASVSHWKDFAEKSGVSEERIKAIALLLADIFKA</sequence>
<keyword evidence="7" id="KW-1185">Reference proteome</keyword>
<name>A0A1I3N9D8_9SPIR</name>
<keyword evidence="2" id="KW-0808">Transferase</keyword>
<evidence type="ECO:0000313" key="7">
    <source>
        <dbReference type="Proteomes" id="UP000182737"/>
    </source>
</evidence>
<dbReference type="InterPro" id="IPR017508">
    <property type="entry name" value="HipA_N1"/>
</dbReference>
<feature type="domain" description="HipA-like C-terminal" evidence="4">
    <location>
        <begin position="173"/>
        <end position="409"/>
    </location>
</feature>
<dbReference type="Proteomes" id="UP000182737">
    <property type="component" value="Unassembled WGS sequence"/>
</dbReference>
<dbReference type="GO" id="GO:0004674">
    <property type="term" value="F:protein serine/threonine kinase activity"/>
    <property type="evidence" value="ECO:0007669"/>
    <property type="project" value="TreeGrafter"/>
</dbReference>
<dbReference type="PANTHER" id="PTHR37419">
    <property type="entry name" value="SERINE/THREONINE-PROTEIN KINASE TOXIN HIPA"/>
    <property type="match status" value="1"/>
</dbReference>
<dbReference type="Pfam" id="PF07804">
    <property type="entry name" value="HipA_C"/>
    <property type="match status" value="1"/>
</dbReference>
<evidence type="ECO:0000259" key="4">
    <source>
        <dbReference type="Pfam" id="PF07804"/>
    </source>
</evidence>
<feature type="domain" description="HipA N-terminal subdomain 1" evidence="5">
    <location>
        <begin position="6"/>
        <end position="116"/>
    </location>
</feature>
<dbReference type="PANTHER" id="PTHR37419:SF8">
    <property type="entry name" value="TOXIN YJJJ"/>
    <property type="match status" value="1"/>
</dbReference>
<evidence type="ECO:0000259" key="5">
    <source>
        <dbReference type="Pfam" id="PF13657"/>
    </source>
</evidence>
<dbReference type="AlphaFoldDB" id="A0A1I3N9D8"/>
<dbReference type="GO" id="GO:0005829">
    <property type="term" value="C:cytosol"/>
    <property type="evidence" value="ECO:0007669"/>
    <property type="project" value="TreeGrafter"/>
</dbReference>
<evidence type="ECO:0000256" key="2">
    <source>
        <dbReference type="ARBA" id="ARBA00022679"/>
    </source>
</evidence>
<evidence type="ECO:0000256" key="3">
    <source>
        <dbReference type="ARBA" id="ARBA00022777"/>
    </source>
</evidence>
<dbReference type="Pfam" id="PF13657">
    <property type="entry name" value="Couple_hipA"/>
    <property type="match status" value="1"/>
</dbReference>
<dbReference type="Gene3D" id="1.10.1070.20">
    <property type="match status" value="1"/>
</dbReference>
<evidence type="ECO:0000313" key="6">
    <source>
        <dbReference type="EMBL" id="SFJ05610.1"/>
    </source>
</evidence>
<dbReference type="InterPro" id="IPR012893">
    <property type="entry name" value="HipA-like_C"/>
</dbReference>
<reference evidence="7" key="1">
    <citation type="submission" date="2016-10" db="EMBL/GenBank/DDBJ databases">
        <authorList>
            <person name="Varghese N."/>
            <person name="Submissions S."/>
        </authorList>
    </citation>
    <scope>NUCLEOTIDE SEQUENCE [LARGE SCALE GENOMIC DNA]</scope>
    <source>
        <strain evidence="7">XBD1002</strain>
    </source>
</reference>
<proteinExistence type="inferred from homology"/>
<dbReference type="InterPro" id="IPR052028">
    <property type="entry name" value="HipA_Ser/Thr_kinase"/>
</dbReference>
<keyword evidence="3 6" id="KW-0418">Kinase</keyword>
<organism evidence="6 7">
    <name type="scientific">Treponema bryantii</name>
    <dbReference type="NCBI Taxonomy" id="163"/>
    <lineage>
        <taxon>Bacteria</taxon>
        <taxon>Pseudomonadati</taxon>
        <taxon>Spirochaetota</taxon>
        <taxon>Spirochaetia</taxon>
        <taxon>Spirochaetales</taxon>
        <taxon>Treponemataceae</taxon>
        <taxon>Treponema</taxon>
    </lineage>
</organism>
<accession>A0A1I3N9D8</accession>